<keyword evidence="3 6" id="KW-0812">Transmembrane</keyword>
<feature type="transmembrane region" description="Helical" evidence="6">
    <location>
        <begin position="107"/>
        <end position="130"/>
    </location>
</feature>
<comment type="similarity">
    <text evidence="2">Belongs to the amino acid-polyamine-organocation (APC) superfamily. Cationic amino acid transporter (CAT) (TC 2.A.3.3) family.</text>
</comment>
<evidence type="ECO:0000256" key="2">
    <source>
        <dbReference type="ARBA" id="ARBA00008572"/>
    </source>
</evidence>
<dbReference type="GO" id="GO:0015171">
    <property type="term" value="F:amino acid transmembrane transporter activity"/>
    <property type="evidence" value="ECO:0000318"/>
    <property type="project" value="GO_Central"/>
</dbReference>
<dbReference type="Pfam" id="PF13906">
    <property type="entry name" value="AA_permease_C"/>
    <property type="match status" value="1"/>
</dbReference>
<feature type="transmembrane region" description="Helical" evidence="6">
    <location>
        <begin position="282"/>
        <end position="306"/>
    </location>
</feature>
<feature type="transmembrane region" description="Helical" evidence="6">
    <location>
        <begin position="211"/>
        <end position="231"/>
    </location>
</feature>
<feature type="transmembrane region" description="Helical" evidence="6">
    <location>
        <begin position="243"/>
        <end position="261"/>
    </location>
</feature>
<organism evidence="8 9">
    <name type="scientific">Amborella trichopoda</name>
    <dbReference type="NCBI Taxonomy" id="13333"/>
    <lineage>
        <taxon>Eukaryota</taxon>
        <taxon>Viridiplantae</taxon>
        <taxon>Streptophyta</taxon>
        <taxon>Embryophyta</taxon>
        <taxon>Tracheophyta</taxon>
        <taxon>Spermatophyta</taxon>
        <taxon>Magnoliopsida</taxon>
        <taxon>Amborellales</taxon>
        <taxon>Amborellaceae</taxon>
        <taxon>Amborella</taxon>
    </lineage>
</organism>
<dbReference type="Pfam" id="PF13520">
    <property type="entry name" value="AA_permease_2"/>
    <property type="match status" value="1"/>
</dbReference>
<gene>
    <name evidence="8" type="ORF">AMTR_s00111p00097580</name>
</gene>
<feature type="transmembrane region" description="Helical" evidence="6">
    <location>
        <begin position="498"/>
        <end position="517"/>
    </location>
</feature>
<feature type="transmembrane region" description="Helical" evidence="6">
    <location>
        <begin position="468"/>
        <end position="486"/>
    </location>
</feature>
<dbReference type="PANTHER" id="PTHR43243:SF45">
    <property type="entry name" value="CATIONIC AMINO ACID TRANSPORTER 9, CHLOROPLASTIC"/>
    <property type="match status" value="1"/>
</dbReference>
<reference evidence="9" key="1">
    <citation type="journal article" date="2013" name="Science">
        <title>The Amborella genome and the evolution of flowering plants.</title>
        <authorList>
            <consortium name="Amborella Genome Project"/>
        </authorList>
    </citation>
    <scope>NUCLEOTIDE SEQUENCE [LARGE SCALE GENOMIC DNA]</scope>
</reference>
<keyword evidence="5 6" id="KW-0472">Membrane</keyword>
<feature type="transmembrane region" description="Helical" evidence="6">
    <location>
        <begin position="443"/>
        <end position="462"/>
    </location>
</feature>
<name>W1NZU6_AMBTC</name>
<feature type="transmembrane region" description="Helical" evidence="6">
    <location>
        <begin position="326"/>
        <end position="344"/>
    </location>
</feature>
<protein>
    <recommendedName>
        <fullName evidence="7">Cationic amino acid transporter C-terminal domain-containing protein</fullName>
    </recommendedName>
</protein>
<feature type="transmembrane region" description="Helical" evidence="6">
    <location>
        <begin position="376"/>
        <end position="395"/>
    </location>
</feature>
<sequence>MFSDCPSPATTSFSSSWFKSFCSSSLRSKPLTRGVPLETGEGLVRQLSLLDLIFIGLGCTIGAGIFVICGTAARDVGPGVVVSFLLAGFTCLLNAFCYAELSSCLPAIVGGAYMYSYVAFNELTAFLIFAQLMVDYHISTATIARSLASYLVMLLNIFPFFRENWPGWMVASGVELFGGVLSINLLAPILVLLMTLILCRGLRELTLMNSFMTVTKVLIILLVILIGAFEVDISNWSPFAPNGYKAIITGSTVVAYAYAGYDSIASSAEESKRPQRDLPLGILVCVLSCGVLYIGVCLVITGMVSYKSLGVDAPLAEAFAAKGLKFISVVISGGAVAGLTTNLLGHIYSKSRIYVGLGRDGLLPSIFAKVHPTRHIPIHSQVWVGTIVGIIAGLFDVHRLSHILSVGGLASSSVVSACVVTLRLKHKDTRLTYMLGITTYQKGVICFLGVASCGFLTGLLYQCNASNICILALVVMAVLFAVVLHYNQEYAAPSGFSCPGVPFVPLVCIFFNLFLFAQLHWEAWVRFAVVGIVSIGLYAVYGQHHANLAASDNQHNYHKLPSGESQ</sequence>
<evidence type="ECO:0000256" key="5">
    <source>
        <dbReference type="ARBA" id="ARBA00023136"/>
    </source>
</evidence>
<dbReference type="GO" id="GO:0016020">
    <property type="term" value="C:membrane"/>
    <property type="evidence" value="ECO:0007669"/>
    <property type="project" value="UniProtKB-SubCell"/>
</dbReference>
<accession>W1NZU6</accession>
<dbReference type="Proteomes" id="UP000017836">
    <property type="component" value="Unassembled WGS sequence"/>
</dbReference>
<dbReference type="GO" id="GO:0006865">
    <property type="term" value="P:amino acid transport"/>
    <property type="evidence" value="ECO:0000318"/>
    <property type="project" value="GO_Central"/>
</dbReference>
<keyword evidence="9" id="KW-1185">Reference proteome</keyword>
<dbReference type="InterPro" id="IPR002293">
    <property type="entry name" value="AA/rel_permease1"/>
</dbReference>
<dbReference type="Gene3D" id="1.20.1740.10">
    <property type="entry name" value="Amino acid/polyamine transporter I"/>
    <property type="match status" value="1"/>
</dbReference>
<comment type="subcellular location">
    <subcellularLocation>
        <location evidence="1">Membrane</location>
        <topology evidence="1">Multi-pass membrane protein</topology>
    </subcellularLocation>
</comment>
<evidence type="ECO:0000256" key="1">
    <source>
        <dbReference type="ARBA" id="ARBA00004141"/>
    </source>
</evidence>
<feature type="transmembrane region" description="Helical" evidence="6">
    <location>
        <begin position="142"/>
        <end position="161"/>
    </location>
</feature>
<dbReference type="Gramene" id="ERN00205">
    <property type="protein sequence ID" value="ERN00205"/>
    <property type="gene ID" value="AMTR_s00111p00097580"/>
</dbReference>
<feature type="transmembrane region" description="Helical" evidence="6">
    <location>
        <begin position="80"/>
        <end position="101"/>
    </location>
</feature>
<evidence type="ECO:0000259" key="7">
    <source>
        <dbReference type="Pfam" id="PF13906"/>
    </source>
</evidence>
<dbReference type="InterPro" id="IPR029485">
    <property type="entry name" value="CAT_C"/>
</dbReference>
<evidence type="ECO:0000313" key="8">
    <source>
        <dbReference type="EMBL" id="ERN00205.1"/>
    </source>
</evidence>
<evidence type="ECO:0000256" key="4">
    <source>
        <dbReference type="ARBA" id="ARBA00022989"/>
    </source>
</evidence>
<feature type="transmembrane region" description="Helical" evidence="6">
    <location>
        <begin position="52"/>
        <end position="73"/>
    </location>
</feature>
<dbReference type="AlphaFoldDB" id="W1NZU6"/>
<evidence type="ECO:0000256" key="3">
    <source>
        <dbReference type="ARBA" id="ARBA00022692"/>
    </source>
</evidence>
<dbReference type="HOGENOM" id="CLU_007946_15_10_1"/>
<feature type="domain" description="Cationic amino acid transporter C-terminal" evidence="7">
    <location>
        <begin position="496"/>
        <end position="545"/>
    </location>
</feature>
<feature type="transmembrane region" description="Helical" evidence="6">
    <location>
        <begin position="176"/>
        <end position="199"/>
    </location>
</feature>
<dbReference type="eggNOG" id="KOG1286">
    <property type="taxonomic scope" value="Eukaryota"/>
</dbReference>
<proteinExistence type="inferred from homology"/>
<evidence type="ECO:0000256" key="6">
    <source>
        <dbReference type="SAM" id="Phobius"/>
    </source>
</evidence>
<dbReference type="PANTHER" id="PTHR43243">
    <property type="entry name" value="INNER MEMBRANE TRANSPORTER YGJI-RELATED"/>
    <property type="match status" value="1"/>
</dbReference>
<evidence type="ECO:0000313" key="9">
    <source>
        <dbReference type="Proteomes" id="UP000017836"/>
    </source>
</evidence>
<feature type="transmembrane region" description="Helical" evidence="6">
    <location>
        <begin position="401"/>
        <end position="422"/>
    </location>
</feature>
<dbReference type="EMBL" id="KI394940">
    <property type="protein sequence ID" value="ERN00205.1"/>
    <property type="molecule type" value="Genomic_DNA"/>
</dbReference>
<feature type="transmembrane region" description="Helical" evidence="6">
    <location>
        <begin position="523"/>
        <end position="541"/>
    </location>
</feature>
<keyword evidence="4 6" id="KW-1133">Transmembrane helix</keyword>